<dbReference type="NCBIfam" id="TIGR01053">
    <property type="entry name" value="LSD1"/>
    <property type="match status" value="1"/>
</dbReference>
<protein>
    <submittedName>
        <fullName evidence="1">Uncharacterized protein</fullName>
    </submittedName>
</protein>
<sequence>MMDCSGCREFLQ</sequence>
<comment type="caution">
    <text evidence="1">The sequence shown here is derived from an EMBL/GenBank/DDBJ whole genome shotgun (WGS) entry which is preliminary data.</text>
</comment>
<name>A0A3D8GP43_9BACI</name>
<evidence type="ECO:0000313" key="1">
    <source>
        <dbReference type="EMBL" id="RDU36097.1"/>
    </source>
</evidence>
<evidence type="ECO:0000313" key="2">
    <source>
        <dbReference type="Proteomes" id="UP000257144"/>
    </source>
</evidence>
<organism evidence="1 2">
    <name type="scientific">Neobacillus piezotolerans</name>
    <dbReference type="NCBI Taxonomy" id="2259171"/>
    <lineage>
        <taxon>Bacteria</taxon>
        <taxon>Bacillati</taxon>
        <taxon>Bacillota</taxon>
        <taxon>Bacilli</taxon>
        <taxon>Bacillales</taxon>
        <taxon>Bacillaceae</taxon>
        <taxon>Neobacillus</taxon>
    </lineage>
</organism>
<dbReference type="EMBL" id="QNQT01000007">
    <property type="protein sequence ID" value="RDU36097.1"/>
    <property type="molecule type" value="Genomic_DNA"/>
</dbReference>
<dbReference type="Proteomes" id="UP000257144">
    <property type="component" value="Unassembled WGS sequence"/>
</dbReference>
<proteinExistence type="predicted"/>
<gene>
    <name evidence="1" type="ORF">DRW41_15525</name>
</gene>
<reference evidence="1 2" key="1">
    <citation type="submission" date="2018-07" db="EMBL/GenBank/DDBJ databases">
        <title>Bacillus sp. YLB-04 draft genome sequence.</title>
        <authorList>
            <person name="Yu L."/>
            <person name="Tang X."/>
        </authorList>
    </citation>
    <scope>NUCLEOTIDE SEQUENCE [LARGE SCALE GENOMIC DNA]</scope>
    <source>
        <strain evidence="1 2">YLB-04</strain>
    </source>
</reference>
<keyword evidence="2" id="KW-1185">Reference proteome</keyword>
<accession>A0A3D8GP43</accession>